<evidence type="ECO:0000256" key="5">
    <source>
        <dbReference type="ARBA" id="ARBA00022679"/>
    </source>
</evidence>
<evidence type="ECO:0000259" key="9">
    <source>
        <dbReference type="Pfam" id="PF00155"/>
    </source>
</evidence>
<evidence type="ECO:0000313" key="11">
    <source>
        <dbReference type="Proteomes" id="UP001149813"/>
    </source>
</evidence>
<dbReference type="SUPFAM" id="SSF53383">
    <property type="entry name" value="PLP-dependent transferases"/>
    <property type="match status" value="1"/>
</dbReference>
<comment type="miscellaneous">
    <text evidence="8">In eukaryotes there are cytoplasmic, mitochondrial and chloroplastic isozymes.</text>
</comment>
<dbReference type="InterPro" id="IPR015422">
    <property type="entry name" value="PyrdxlP-dep_Trfase_small"/>
</dbReference>
<dbReference type="PROSITE" id="PS00105">
    <property type="entry name" value="AA_TRANSFER_CLASS_1"/>
    <property type="match status" value="1"/>
</dbReference>
<dbReference type="EMBL" id="JANBOJ010000107">
    <property type="protein sequence ID" value="KAJ1722526.1"/>
    <property type="molecule type" value="Genomic_DNA"/>
</dbReference>
<comment type="caution">
    <text evidence="10">The sequence shown here is derived from an EMBL/GenBank/DDBJ whole genome shotgun (WGS) entry which is preliminary data.</text>
</comment>
<dbReference type="PRINTS" id="PR00799">
    <property type="entry name" value="TRANSAMINASE"/>
</dbReference>
<comment type="catalytic activity">
    <reaction evidence="7 8">
        <text>L-aspartate + 2-oxoglutarate = oxaloacetate + L-glutamate</text>
        <dbReference type="Rhea" id="RHEA:21824"/>
        <dbReference type="ChEBI" id="CHEBI:16452"/>
        <dbReference type="ChEBI" id="CHEBI:16810"/>
        <dbReference type="ChEBI" id="CHEBI:29985"/>
        <dbReference type="ChEBI" id="CHEBI:29991"/>
        <dbReference type="EC" id="2.6.1.1"/>
    </reaction>
</comment>
<proteinExistence type="inferred from homology"/>
<gene>
    <name evidence="10" type="primary">AAT1</name>
    <name evidence="10" type="ORF">LPJ53_003054</name>
</gene>
<dbReference type="Pfam" id="PF00155">
    <property type="entry name" value="Aminotran_1_2"/>
    <property type="match status" value="1"/>
</dbReference>
<evidence type="ECO:0000313" key="10">
    <source>
        <dbReference type="EMBL" id="KAJ1722526.1"/>
    </source>
</evidence>
<dbReference type="OrthoDB" id="6752799at2759"/>
<dbReference type="InterPro" id="IPR015421">
    <property type="entry name" value="PyrdxlP-dep_Trfase_major"/>
</dbReference>
<protein>
    <recommendedName>
        <fullName evidence="8">Aspartate aminotransferase</fullName>
        <ecNumber evidence="8">2.6.1.1</ecNumber>
    </recommendedName>
</protein>
<comment type="cofactor">
    <cofactor evidence="1">
        <name>pyridoxal 5'-phosphate</name>
        <dbReference type="ChEBI" id="CHEBI:597326"/>
    </cofactor>
</comment>
<evidence type="ECO:0000256" key="6">
    <source>
        <dbReference type="ARBA" id="ARBA00022898"/>
    </source>
</evidence>
<dbReference type="FunFam" id="3.40.640.10:FF:000066">
    <property type="entry name" value="Aspartate aminotransferase"/>
    <property type="match status" value="1"/>
</dbReference>
<evidence type="ECO:0000256" key="8">
    <source>
        <dbReference type="RuleBase" id="RU000480"/>
    </source>
</evidence>
<reference evidence="10" key="1">
    <citation type="submission" date="2022-07" db="EMBL/GenBank/DDBJ databases">
        <title>Phylogenomic reconstructions and comparative analyses of Kickxellomycotina fungi.</title>
        <authorList>
            <person name="Reynolds N.K."/>
            <person name="Stajich J.E."/>
            <person name="Barry K."/>
            <person name="Grigoriev I.V."/>
            <person name="Crous P."/>
            <person name="Smith M.E."/>
        </authorList>
    </citation>
    <scope>NUCLEOTIDE SEQUENCE</scope>
    <source>
        <strain evidence="10">NBRC 32514</strain>
    </source>
</reference>
<dbReference type="PANTHER" id="PTHR11879">
    <property type="entry name" value="ASPARTATE AMINOTRANSFERASE"/>
    <property type="match status" value="1"/>
</dbReference>
<dbReference type="GO" id="GO:0005739">
    <property type="term" value="C:mitochondrion"/>
    <property type="evidence" value="ECO:0007669"/>
    <property type="project" value="TreeGrafter"/>
</dbReference>
<dbReference type="InterPro" id="IPR004838">
    <property type="entry name" value="NHTrfase_class1_PyrdxlP-BS"/>
</dbReference>
<dbReference type="InterPro" id="IPR004839">
    <property type="entry name" value="Aminotransferase_I/II_large"/>
</dbReference>
<keyword evidence="4 8" id="KW-0032">Aminotransferase</keyword>
<dbReference type="Proteomes" id="UP001149813">
    <property type="component" value="Unassembled WGS sequence"/>
</dbReference>
<keyword evidence="5 8" id="KW-0808">Transferase</keyword>
<dbReference type="EC" id="2.6.1.1" evidence="8"/>
<evidence type="ECO:0000256" key="4">
    <source>
        <dbReference type="ARBA" id="ARBA00022576"/>
    </source>
</evidence>
<keyword evidence="6" id="KW-0663">Pyridoxal phosphate</keyword>
<dbReference type="GO" id="GO:0004069">
    <property type="term" value="F:L-aspartate:2-oxoglutarate aminotransferase activity"/>
    <property type="evidence" value="ECO:0007669"/>
    <property type="project" value="UniProtKB-EC"/>
</dbReference>
<evidence type="ECO:0000256" key="7">
    <source>
        <dbReference type="ARBA" id="ARBA00049185"/>
    </source>
</evidence>
<feature type="domain" description="Aminotransferase class I/classII large" evidence="9">
    <location>
        <begin position="60"/>
        <end position="429"/>
    </location>
</feature>
<dbReference type="Gene3D" id="3.90.1150.10">
    <property type="entry name" value="Aspartate Aminotransferase, domain 1"/>
    <property type="match status" value="1"/>
</dbReference>
<name>A0A9W7Y018_9FUNG</name>
<dbReference type="FunFam" id="3.90.1150.10:FF:000001">
    <property type="entry name" value="Aspartate aminotransferase"/>
    <property type="match status" value="1"/>
</dbReference>
<dbReference type="InterPro" id="IPR000796">
    <property type="entry name" value="Asp_trans"/>
</dbReference>
<dbReference type="AlphaFoldDB" id="A0A9W7Y018"/>
<dbReference type="GO" id="GO:0030170">
    <property type="term" value="F:pyridoxal phosphate binding"/>
    <property type="evidence" value="ECO:0007669"/>
    <property type="project" value="InterPro"/>
</dbReference>
<organism evidence="10 11">
    <name type="scientific">Coemansia erecta</name>
    <dbReference type="NCBI Taxonomy" id="147472"/>
    <lineage>
        <taxon>Eukaryota</taxon>
        <taxon>Fungi</taxon>
        <taxon>Fungi incertae sedis</taxon>
        <taxon>Zoopagomycota</taxon>
        <taxon>Kickxellomycotina</taxon>
        <taxon>Kickxellomycetes</taxon>
        <taxon>Kickxellales</taxon>
        <taxon>Kickxellaceae</taxon>
        <taxon>Coemansia</taxon>
    </lineage>
</organism>
<dbReference type="GO" id="GO:0006533">
    <property type="term" value="P:L-aspartate catabolic process"/>
    <property type="evidence" value="ECO:0007669"/>
    <property type="project" value="TreeGrafter"/>
</dbReference>
<evidence type="ECO:0000256" key="2">
    <source>
        <dbReference type="ARBA" id="ARBA00007441"/>
    </source>
</evidence>
<comment type="similarity">
    <text evidence="2">Belongs to the class-I pyridoxal-phosphate-dependent aminotransferase family.</text>
</comment>
<keyword evidence="11" id="KW-1185">Reference proteome</keyword>
<evidence type="ECO:0000256" key="1">
    <source>
        <dbReference type="ARBA" id="ARBA00001933"/>
    </source>
</evidence>
<dbReference type="NCBIfam" id="NF006719">
    <property type="entry name" value="PRK09257.1"/>
    <property type="match status" value="1"/>
</dbReference>
<evidence type="ECO:0000256" key="3">
    <source>
        <dbReference type="ARBA" id="ARBA00011738"/>
    </source>
</evidence>
<dbReference type="PANTHER" id="PTHR11879:SF22">
    <property type="entry name" value="ASPARTATE AMINOTRANSFERASE, MITOCHONDRIAL"/>
    <property type="match status" value="1"/>
</dbReference>
<sequence length="435" mass="46680">MLATMLTPLARTPARRSAHASAAAAAAAVRGVATWAGVQMGPPDAILGITEAFKRDADARKMNVGVGAYRDDGGKPFVLSSVRKAEAAILARRHDKEYLPITGLPAFTKAAGELAYGDASPALGRLAVTQSISGTGALRIGGAFLQRFYTSQQQQPTVYLPDPTWGNHGAVFRDSGLAVAKYRYFDAATNGLNLAAMLEDLRAIPRGSIVLLHACAHNPTGVDPTAAQWAEIRTVMAERGHLAFFDMAYQGFASGDADRDAAALRSFVAGGDIPVVLSQSFAKNMGLYAERVGTFSVVAGDAAERDRLLSQIKILVRPLYSNPPVYGARIAAEVLNSPELRAEWLGEVSMMAGRIIDMRRALRARLEALGSKLSWSHITDQIGMFCYTGLKPEQVDRIARDFHVYMTRDGRISIAGISSSNVNYLADSIHAVTKD</sequence>
<comment type="subunit">
    <text evidence="3 8">Homodimer.</text>
</comment>
<dbReference type="InterPro" id="IPR015424">
    <property type="entry name" value="PyrdxlP-dep_Trfase"/>
</dbReference>
<accession>A0A9W7Y018</accession>
<dbReference type="CDD" id="cd00609">
    <property type="entry name" value="AAT_like"/>
    <property type="match status" value="1"/>
</dbReference>
<dbReference type="Gene3D" id="3.40.640.10">
    <property type="entry name" value="Type I PLP-dependent aspartate aminotransferase-like (Major domain)"/>
    <property type="match status" value="1"/>
</dbReference>